<dbReference type="Proteomes" id="UP000623467">
    <property type="component" value="Unassembled WGS sequence"/>
</dbReference>
<evidence type="ECO:0000313" key="1">
    <source>
        <dbReference type="EMBL" id="KAF7374388.1"/>
    </source>
</evidence>
<dbReference type="InterPro" id="IPR032675">
    <property type="entry name" value="LRR_dom_sf"/>
</dbReference>
<dbReference type="PANTHER" id="PTHR38926">
    <property type="entry name" value="F-BOX DOMAIN CONTAINING PROTEIN, EXPRESSED"/>
    <property type="match status" value="1"/>
</dbReference>
<dbReference type="SUPFAM" id="SSF52047">
    <property type="entry name" value="RNI-like"/>
    <property type="match status" value="1"/>
</dbReference>
<sequence>MTACPSCSFSILDHACVPPSPHPDLLVSGMPSESEAAAIQLSIDIADQSLFAIEEETDRLNRALNELPSRHKALRDFRLKQQSALSSLRKFPPEVWARVFLRAGLVGDGAVELRNDPRWIFTRVCGTWRAIAKSTPRLWEQIVLLPSSIHSTTKRCVLLLLAQQLQFSGSRPLFLRWEWDDTAECSGDRKFTRTILNLFLSVADRWEDASFGVDADANRRISHFSGSFPRLKRLEFTQFAHVPPSSMGDVFMIGAPLLQHLSLSTSPCLHELKFPWAQLTSCHISTTGVPSILIQASIFVLAHPYPGQPGPPETTSAMLRDLTVSGKDAHRALDHLQAPSLRRLVVDCCEDAGPSLLQFFSKSDYPFLTELTLKQSVRDDVLLDILALTPNVTHLLVQGEHITISDETIRTFGQRHGSGLDAHVHNLVPGLASLSLSGNFTCNNDGLLSMLRGRMSDGALRSVRLIPIDGSFMIPFVDPLRIADGLDVCVE</sequence>
<evidence type="ECO:0000313" key="2">
    <source>
        <dbReference type="Proteomes" id="UP000623467"/>
    </source>
</evidence>
<dbReference type="PANTHER" id="PTHR38926:SF5">
    <property type="entry name" value="F-BOX AND LEUCINE-RICH REPEAT PROTEIN 6"/>
    <property type="match status" value="1"/>
</dbReference>
<dbReference type="EMBL" id="JACAZH010000002">
    <property type="protein sequence ID" value="KAF7374388.1"/>
    <property type="molecule type" value="Genomic_DNA"/>
</dbReference>
<gene>
    <name evidence="1" type="ORF">MSAN_00322800</name>
</gene>
<comment type="caution">
    <text evidence="1">The sequence shown here is derived from an EMBL/GenBank/DDBJ whole genome shotgun (WGS) entry which is preliminary data.</text>
</comment>
<reference evidence="1" key="1">
    <citation type="submission" date="2020-05" db="EMBL/GenBank/DDBJ databases">
        <title>Mycena genomes resolve the evolution of fungal bioluminescence.</title>
        <authorList>
            <person name="Tsai I.J."/>
        </authorList>
    </citation>
    <scope>NUCLEOTIDE SEQUENCE</scope>
    <source>
        <strain evidence="1">160909Yilan</strain>
    </source>
</reference>
<protein>
    <submittedName>
        <fullName evidence="1">F-box domain-containing protein</fullName>
    </submittedName>
</protein>
<dbReference type="OrthoDB" id="3365698at2759"/>
<dbReference type="Gene3D" id="3.80.10.10">
    <property type="entry name" value="Ribonuclease Inhibitor"/>
    <property type="match status" value="1"/>
</dbReference>
<name>A0A8H6Z8B5_9AGAR</name>
<keyword evidence="2" id="KW-1185">Reference proteome</keyword>
<dbReference type="AlphaFoldDB" id="A0A8H6Z8B5"/>
<accession>A0A8H6Z8B5</accession>
<organism evidence="1 2">
    <name type="scientific">Mycena sanguinolenta</name>
    <dbReference type="NCBI Taxonomy" id="230812"/>
    <lineage>
        <taxon>Eukaryota</taxon>
        <taxon>Fungi</taxon>
        <taxon>Dikarya</taxon>
        <taxon>Basidiomycota</taxon>
        <taxon>Agaricomycotina</taxon>
        <taxon>Agaricomycetes</taxon>
        <taxon>Agaricomycetidae</taxon>
        <taxon>Agaricales</taxon>
        <taxon>Marasmiineae</taxon>
        <taxon>Mycenaceae</taxon>
        <taxon>Mycena</taxon>
    </lineage>
</organism>
<proteinExistence type="predicted"/>